<comment type="catalytic activity">
    <reaction evidence="14">
        <text>ATP + H2O = ADP + phosphate + H(+)</text>
        <dbReference type="Rhea" id="RHEA:13065"/>
        <dbReference type="ChEBI" id="CHEBI:15377"/>
        <dbReference type="ChEBI" id="CHEBI:15378"/>
        <dbReference type="ChEBI" id="CHEBI:30616"/>
        <dbReference type="ChEBI" id="CHEBI:43474"/>
        <dbReference type="ChEBI" id="CHEBI:456216"/>
        <dbReference type="EC" id="5.6.2.4"/>
    </reaction>
</comment>
<evidence type="ECO:0000256" key="7">
    <source>
        <dbReference type="ARBA" id="ARBA00022840"/>
    </source>
</evidence>
<keyword evidence="8" id="KW-0238">DNA-binding</keyword>
<dbReference type="Gene3D" id="1.10.486.10">
    <property type="entry name" value="PCRA, domain 4"/>
    <property type="match status" value="1"/>
</dbReference>
<gene>
    <name evidence="19" type="primary">uvrD</name>
    <name evidence="19" type="synonym">mutU</name>
    <name evidence="19" type="synonym">recL</name>
    <name evidence="20" type="ORF">A3L25_029990</name>
    <name evidence="19" type="ORF">GN299_17110</name>
</gene>
<evidence type="ECO:0000256" key="6">
    <source>
        <dbReference type="ARBA" id="ARBA00022806"/>
    </source>
</evidence>
<protein>
    <recommendedName>
        <fullName evidence="15">DNA helicase II</fullName>
        <ecNumber evidence="12">5.6.2.4</ecNumber>
    </recommendedName>
    <alternativeName>
        <fullName evidence="13">DNA 3'-5' helicase II</fullName>
    </alternativeName>
</protein>
<comment type="similarity">
    <text evidence="1">Belongs to the helicase family. UvrD subfamily.</text>
</comment>
<dbReference type="EMBL" id="CP050951">
    <property type="protein sequence ID" value="QJQ13441.1"/>
    <property type="molecule type" value="Genomic_DNA"/>
</dbReference>
<evidence type="ECO:0000256" key="16">
    <source>
        <dbReference type="PROSITE-ProRule" id="PRU00560"/>
    </source>
</evidence>
<evidence type="ECO:0000313" key="19">
    <source>
        <dbReference type="EMBL" id="KAF0253700.1"/>
    </source>
</evidence>
<dbReference type="Pfam" id="PF00580">
    <property type="entry name" value="UvrD-helicase"/>
    <property type="match status" value="1"/>
</dbReference>
<dbReference type="GO" id="GO:0003677">
    <property type="term" value="F:DNA binding"/>
    <property type="evidence" value="ECO:0007669"/>
    <property type="project" value="UniProtKB-KW"/>
</dbReference>
<reference evidence="20 21" key="3">
    <citation type="submission" date="2020-04" db="EMBL/GenBank/DDBJ databases">
        <title>Complete genome sequence of Pseudomonas putida strain JQ581.</title>
        <authorList>
            <person name="Mu Y."/>
        </authorList>
    </citation>
    <scope>NUCLEOTIDE SEQUENCE [LARGE SCALE GENOMIC DNA]</scope>
    <source>
        <strain evidence="20 21">JQ581</strain>
    </source>
</reference>
<dbReference type="Proteomes" id="UP000442695">
    <property type="component" value="Unassembled WGS sequence"/>
</dbReference>
<dbReference type="PANTHER" id="PTHR11070">
    <property type="entry name" value="UVRD / RECB / PCRA DNA HELICASE FAMILY MEMBER"/>
    <property type="match status" value="1"/>
</dbReference>
<dbReference type="GO" id="GO:0043138">
    <property type="term" value="F:3'-5' DNA helicase activity"/>
    <property type="evidence" value="ECO:0007669"/>
    <property type="project" value="UniProtKB-EC"/>
</dbReference>
<dbReference type="InterPro" id="IPR014016">
    <property type="entry name" value="UvrD-like_ATP-bd"/>
</dbReference>
<dbReference type="GO" id="GO:0016787">
    <property type="term" value="F:hydrolase activity"/>
    <property type="evidence" value="ECO:0007669"/>
    <property type="project" value="UniProtKB-UniRule"/>
</dbReference>
<evidence type="ECO:0000313" key="22">
    <source>
        <dbReference type="Proteomes" id="UP000442695"/>
    </source>
</evidence>
<dbReference type="FunFam" id="1.10.10.160:FF:000002">
    <property type="entry name" value="DNA helicase"/>
    <property type="match status" value="1"/>
</dbReference>
<reference evidence="20 21" key="1">
    <citation type="submission" date="2016-04" db="EMBL/GenBank/DDBJ databases">
        <authorList>
            <person name="Qiu J."/>
        </authorList>
    </citation>
    <scope>NUCLEOTIDE SEQUENCE [LARGE SCALE GENOMIC DNA]</scope>
    <source>
        <strain evidence="20 21">JQ581</strain>
    </source>
</reference>
<evidence type="ECO:0000256" key="5">
    <source>
        <dbReference type="ARBA" id="ARBA00022801"/>
    </source>
</evidence>
<keyword evidence="3 16" id="KW-0547">Nucleotide-binding</keyword>
<feature type="domain" description="UvrD-like helicase C-terminal" evidence="18">
    <location>
        <begin position="290"/>
        <end position="567"/>
    </location>
</feature>
<evidence type="ECO:0000256" key="15">
    <source>
        <dbReference type="ARBA" id="ARBA00074869"/>
    </source>
</evidence>
<dbReference type="GO" id="GO:0042802">
    <property type="term" value="F:identical protein binding"/>
    <property type="evidence" value="ECO:0007669"/>
    <property type="project" value="UniProtKB-ARBA"/>
</dbReference>
<dbReference type="EC" id="5.6.2.4" evidence="12"/>
<dbReference type="Gene3D" id="1.10.10.160">
    <property type="match status" value="1"/>
</dbReference>
<dbReference type="InterPro" id="IPR000212">
    <property type="entry name" value="DNA_helicase_UvrD/REP"/>
</dbReference>
<dbReference type="OrthoDB" id="9806690at2"/>
<evidence type="ECO:0000256" key="11">
    <source>
        <dbReference type="ARBA" id="ARBA00034617"/>
    </source>
</evidence>
<dbReference type="InterPro" id="IPR027417">
    <property type="entry name" value="P-loop_NTPase"/>
</dbReference>
<dbReference type="AlphaFoldDB" id="A0A166LTQ5"/>
<keyword evidence="6 16" id="KW-0347">Helicase</keyword>
<accession>A0A166LTQ5</accession>
<dbReference type="GO" id="GO:0005829">
    <property type="term" value="C:cytosol"/>
    <property type="evidence" value="ECO:0007669"/>
    <property type="project" value="TreeGrafter"/>
</dbReference>
<dbReference type="Pfam" id="PF13361">
    <property type="entry name" value="UvrD_C"/>
    <property type="match status" value="1"/>
</dbReference>
<dbReference type="Proteomes" id="UP000076857">
    <property type="component" value="Chromosome"/>
</dbReference>
<proteinExistence type="inferred from homology"/>
<keyword evidence="9" id="KW-0234">DNA repair</keyword>
<dbReference type="FunFam" id="1.10.486.10:FF:000001">
    <property type="entry name" value="DNA helicase"/>
    <property type="match status" value="1"/>
</dbReference>
<keyword evidence="7 16" id="KW-0067">ATP-binding</keyword>
<feature type="domain" description="UvrD-like helicase ATP-binding" evidence="17">
    <location>
        <begin position="11"/>
        <end position="289"/>
    </location>
</feature>
<dbReference type="CDD" id="cd17932">
    <property type="entry name" value="DEXQc_UvrD"/>
    <property type="match status" value="1"/>
</dbReference>
<feature type="binding site" evidence="16">
    <location>
        <begin position="32"/>
        <end position="39"/>
    </location>
    <ligand>
        <name>ATP</name>
        <dbReference type="ChEBI" id="CHEBI:30616"/>
    </ligand>
</feature>
<dbReference type="Gene3D" id="3.40.50.300">
    <property type="entry name" value="P-loop containing nucleotide triphosphate hydrolases"/>
    <property type="match status" value="2"/>
</dbReference>
<organism evidence="19 22">
    <name type="scientific">Pseudomonas putida</name>
    <name type="common">Arthrobacter siderocapsulatus</name>
    <dbReference type="NCBI Taxonomy" id="303"/>
    <lineage>
        <taxon>Bacteria</taxon>
        <taxon>Pseudomonadati</taxon>
        <taxon>Pseudomonadota</taxon>
        <taxon>Gammaproteobacteria</taxon>
        <taxon>Pseudomonadales</taxon>
        <taxon>Pseudomonadaceae</taxon>
        <taxon>Pseudomonas</taxon>
    </lineage>
</organism>
<evidence type="ECO:0000256" key="1">
    <source>
        <dbReference type="ARBA" id="ARBA00009922"/>
    </source>
</evidence>
<keyword evidence="4" id="KW-0227">DNA damage</keyword>
<dbReference type="InterPro" id="IPR014017">
    <property type="entry name" value="DNA_helicase_UvrD-like_C"/>
</dbReference>
<dbReference type="GO" id="GO:0000725">
    <property type="term" value="P:recombinational repair"/>
    <property type="evidence" value="ECO:0007669"/>
    <property type="project" value="TreeGrafter"/>
</dbReference>
<evidence type="ECO:0000256" key="9">
    <source>
        <dbReference type="ARBA" id="ARBA00023204"/>
    </source>
</evidence>
<dbReference type="FunFam" id="3.40.50.300:FF:001201">
    <property type="entry name" value="ATP-dependent DNA helicase UvrD2"/>
    <property type="match status" value="1"/>
</dbReference>
<evidence type="ECO:0000256" key="13">
    <source>
        <dbReference type="ARBA" id="ARBA00034923"/>
    </source>
</evidence>
<evidence type="ECO:0000256" key="10">
    <source>
        <dbReference type="ARBA" id="ARBA00023235"/>
    </source>
</evidence>
<dbReference type="GO" id="GO:0006260">
    <property type="term" value="P:DNA replication"/>
    <property type="evidence" value="ECO:0007669"/>
    <property type="project" value="UniProtKB-KW"/>
</dbReference>
<evidence type="ECO:0000313" key="20">
    <source>
        <dbReference type="EMBL" id="QJQ13441.1"/>
    </source>
</evidence>
<evidence type="ECO:0000256" key="8">
    <source>
        <dbReference type="ARBA" id="ARBA00023125"/>
    </source>
</evidence>
<dbReference type="GeneID" id="45526885"/>
<dbReference type="PANTHER" id="PTHR11070:SF2">
    <property type="entry name" value="ATP-DEPENDENT DNA HELICASE SRS2"/>
    <property type="match status" value="1"/>
</dbReference>
<dbReference type="SUPFAM" id="SSF52540">
    <property type="entry name" value="P-loop containing nucleoside triphosphate hydrolases"/>
    <property type="match status" value="1"/>
</dbReference>
<dbReference type="InterPro" id="IPR013986">
    <property type="entry name" value="DExx_box_DNA_helicase_dom_sf"/>
</dbReference>
<dbReference type="EMBL" id="WOWR01000022">
    <property type="protein sequence ID" value="KAF0253700.1"/>
    <property type="molecule type" value="Genomic_DNA"/>
</dbReference>
<dbReference type="PROSITE" id="PS51217">
    <property type="entry name" value="UVRD_HELICASE_CTER"/>
    <property type="match status" value="1"/>
</dbReference>
<dbReference type="GO" id="GO:0005524">
    <property type="term" value="F:ATP binding"/>
    <property type="evidence" value="ECO:0007669"/>
    <property type="project" value="UniProtKB-UniRule"/>
</dbReference>
<keyword evidence="2" id="KW-0235">DNA replication</keyword>
<name>A0A166LTQ5_PSEPU</name>
<keyword evidence="5 16" id="KW-0378">Hydrolase</keyword>
<dbReference type="CDD" id="cd18807">
    <property type="entry name" value="SF1_C_UvrD"/>
    <property type="match status" value="1"/>
</dbReference>
<evidence type="ECO:0000256" key="2">
    <source>
        <dbReference type="ARBA" id="ARBA00022705"/>
    </source>
</evidence>
<evidence type="ECO:0000259" key="18">
    <source>
        <dbReference type="PROSITE" id="PS51217"/>
    </source>
</evidence>
<evidence type="ECO:0000259" key="17">
    <source>
        <dbReference type="PROSITE" id="PS51198"/>
    </source>
</evidence>
<dbReference type="NCBIfam" id="NF008743">
    <property type="entry name" value="PRK11773.1"/>
    <property type="match status" value="1"/>
</dbReference>
<reference evidence="19 22" key="2">
    <citation type="submission" date="2019-12" db="EMBL/GenBank/DDBJ databases">
        <authorList>
            <person name="Woiski C."/>
        </authorList>
    </citation>
    <scope>NUCLEOTIDE SEQUENCE [LARGE SCALE GENOMIC DNA]</scope>
    <source>
        <strain evidence="19 22">BOE100</strain>
    </source>
</reference>
<evidence type="ECO:0000256" key="12">
    <source>
        <dbReference type="ARBA" id="ARBA00034808"/>
    </source>
</evidence>
<evidence type="ECO:0000256" key="14">
    <source>
        <dbReference type="ARBA" id="ARBA00048988"/>
    </source>
</evidence>
<sequence length="728" mass="81771">MHTDDLSLLLNSLNDAQRQAVAAKLGRQLVLAGAGSGKTRVLVHRIAWLIQVEQASPHSILSVTFTNKAAAEMRHRIEQLLGINPAGMWVGTFHGLAHRLLRAHWQEARLVQNFQILDSDDQQRLIKRVMRELGLDEQKWPARQAQWFINGQKDEGLRPQHIQAGGDLFLATMREVYTAYEQACERAGVIDFSELLLRALDLWRDHPGLLEHYQRRFQHVLVDEFQDTNAVQYAWLRLLARGGASLMAVGDDDQSIYGWRGAKIENIHQYTADFPDAEMIRLEQNYRSTGGILKAANALIVNNTGRLGKELWTDMGEGEPLTLYAAYNEHDEARYVVETIESLVKQGNARNEIAILYRSNAQSRVLEEALLRERIPYRIYGGQRFFERAEIKNAMAYLRLIEGRGNDAALERVINVPPRGIGEKTVEAIREHARHSQLSMWEAMCQLLAAKAMKGRAASALGAFIELIEGLAAKVTDMPLHTMTQTTIEQSGLITYHQEEKGEKGQARVENLEELVSAARNFESTDEDADLSPLSAFLGHASLEAGDTQADEHEDSVQLMTLHSAKGLEFPYVFLVGMEEGLFPHKMSLEEPGRLEEERRLAYVGITRAMRQLVMTYAETRRLYGSETYNKVSRFVREIPAGLIQEVRLSNSVSRPFSGAKTATNSNLFANANIPQTAFNLGQRVQHAVFGEGVILNFEGSGAQARVQVNFAEGSKWLMLGYAKLEAI</sequence>
<dbReference type="PROSITE" id="PS51198">
    <property type="entry name" value="UVRD_HELICASE_ATP_BIND"/>
    <property type="match status" value="1"/>
</dbReference>
<comment type="catalytic activity">
    <reaction evidence="11">
        <text>Couples ATP hydrolysis with the unwinding of duplex DNA by translocating in the 3'-5' direction.</text>
        <dbReference type="EC" id="5.6.2.4"/>
    </reaction>
</comment>
<dbReference type="GO" id="GO:0033202">
    <property type="term" value="C:DNA helicase complex"/>
    <property type="evidence" value="ECO:0007669"/>
    <property type="project" value="TreeGrafter"/>
</dbReference>
<evidence type="ECO:0000256" key="3">
    <source>
        <dbReference type="ARBA" id="ARBA00022741"/>
    </source>
</evidence>
<evidence type="ECO:0000313" key="21">
    <source>
        <dbReference type="Proteomes" id="UP000076857"/>
    </source>
</evidence>
<evidence type="ECO:0000256" key="4">
    <source>
        <dbReference type="ARBA" id="ARBA00022763"/>
    </source>
</evidence>
<keyword evidence="10" id="KW-0413">Isomerase</keyword>
<dbReference type="RefSeq" id="WP_016502275.1">
    <property type="nucleotide sequence ID" value="NZ_BSKD01000001.1"/>
</dbReference>